<dbReference type="Proteomes" id="UP000658127">
    <property type="component" value="Unassembled WGS sequence"/>
</dbReference>
<proteinExistence type="predicted"/>
<feature type="compositionally biased region" description="Low complexity" evidence="1">
    <location>
        <begin position="205"/>
        <end position="214"/>
    </location>
</feature>
<keyword evidence="2" id="KW-0472">Membrane</keyword>
<evidence type="ECO:0000313" key="4">
    <source>
        <dbReference type="Proteomes" id="UP000658127"/>
    </source>
</evidence>
<keyword evidence="4" id="KW-1185">Reference proteome</keyword>
<accession>A0ABQ2KNZ3</accession>
<feature type="region of interest" description="Disordered" evidence="1">
    <location>
        <begin position="87"/>
        <end position="113"/>
    </location>
</feature>
<feature type="region of interest" description="Disordered" evidence="1">
    <location>
        <begin position="43"/>
        <end position="75"/>
    </location>
</feature>
<evidence type="ECO:0000313" key="3">
    <source>
        <dbReference type="EMBL" id="GGN87972.1"/>
    </source>
</evidence>
<feature type="compositionally biased region" description="Low complexity" evidence="1">
    <location>
        <begin position="87"/>
        <end position="98"/>
    </location>
</feature>
<feature type="transmembrane region" description="Helical" evidence="2">
    <location>
        <begin position="12"/>
        <end position="34"/>
    </location>
</feature>
<reference evidence="4" key="1">
    <citation type="journal article" date="2019" name="Int. J. Syst. Evol. Microbiol.">
        <title>The Global Catalogue of Microorganisms (GCM) 10K type strain sequencing project: providing services to taxonomists for standard genome sequencing and annotation.</title>
        <authorList>
            <consortium name="The Broad Institute Genomics Platform"/>
            <consortium name="The Broad Institute Genome Sequencing Center for Infectious Disease"/>
            <person name="Wu L."/>
            <person name="Ma J."/>
        </authorList>
    </citation>
    <scope>NUCLEOTIDE SEQUENCE [LARGE SCALE GENOMIC DNA]</scope>
    <source>
        <strain evidence="4">CGMCC 4.7329</strain>
    </source>
</reference>
<feature type="region of interest" description="Disordered" evidence="1">
    <location>
        <begin position="192"/>
        <end position="228"/>
    </location>
</feature>
<keyword evidence="2" id="KW-0812">Transmembrane</keyword>
<feature type="compositionally biased region" description="Polar residues" evidence="1">
    <location>
        <begin position="99"/>
        <end position="111"/>
    </location>
</feature>
<sequence>MTAHRPAQIVRLSATVIAGAASLCLTVAAGAYIVNHMPELAPPPAVDHATPSDSPGNGHPRPQLAGDSSPRSASDMVELAMWSDRAVPTTARTAATTPQSGTGATPDNSTLGGRLRIGTSSYVGAQVAPARTDTIAFTVDTNLVTTIATKYLGITADPTGVTALRTELDTRRGELVFVLSDPGLGSHTLRVERVQKPSTDVQNGTEPAAAATPAPESPDDEAPTTVGV</sequence>
<evidence type="ECO:0000256" key="2">
    <source>
        <dbReference type="SAM" id="Phobius"/>
    </source>
</evidence>
<protein>
    <submittedName>
        <fullName evidence="3">Uncharacterized protein</fullName>
    </submittedName>
</protein>
<comment type="caution">
    <text evidence="3">The sequence shown here is derived from an EMBL/GenBank/DDBJ whole genome shotgun (WGS) entry which is preliminary data.</text>
</comment>
<dbReference type="EMBL" id="BMNE01000005">
    <property type="protein sequence ID" value="GGN87972.1"/>
    <property type="molecule type" value="Genomic_DNA"/>
</dbReference>
<dbReference type="RefSeq" id="WP_189031635.1">
    <property type="nucleotide sequence ID" value="NZ_BMNE01000005.1"/>
</dbReference>
<organism evidence="3 4">
    <name type="scientific">Nocardia rhizosphaerihabitans</name>
    <dbReference type="NCBI Taxonomy" id="1691570"/>
    <lineage>
        <taxon>Bacteria</taxon>
        <taxon>Bacillati</taxon>
        <taxon>Actinomycetota</taxon>
        <taxon>Actinomycetes</taxon>
        <taxon>Mycobacteriales</taxon>
        <taxon>Nocardiaceae</taxon>
        <taxon>Nocardia</taxon>
    </lineage>
</organism>
<gene>
    <name evidence="3" type="ORF">GCM10011610_44850</name>
</gene>
<name>A0ABQ2KNZ3_9NOCA</name>
<evidence type="ECO:0000256" key="1">
    <source>
        <dbReference type="SAM" id="MobiDB-lite"/>
    </source>
</evidence>
<keyword evidence="2" id="KW-1133">Transmembrane helix</keyword>